<evidence type="ECO:0000256" key="15">
    <source>
        <dbReference type="ARBA" id="ARBA00025215"/>
    </source>
</evidence>
<dbReference type="GO" id="GO:0007399">
    <property type="term" value="P:nervous system development"/>
    <property type="evidence" value="ECO:0007669"/>
    <property type="project" value="UniProtKB-KW"/>
</dbReference>
<evidence type="ECO:0000313" key="23">
    <source>
        <dbReference type="Proteomes" id="UP000261520"/>
    </source>
</evidence>
<dbReference type="GO" id="GO:0032584">
    <property type="term" value="C:growth cone membrane"/>
    <property type="evidence" value="ECO:0007669"/>
    <property type="project" value="UniProtKB-SubCell"/>
</dbReference>
<dbReference type="STRING" id="409849.ENSPMGP00000005636"/>
<dbReference type="Gene3D" id="1.20.5.190">
    <property type="match status" value="1"/>
</dbReference>
<evidence type="ECO:0000256" key="11">
    <source>
        <dbReference type="ARBA" id="ARBA00023018"/>
    </source>
</evidence>
<feature type="compositionally biased region" description="Polar residues" evidence="20">
    <location>
        <begin position="151"/>
        <end position="164"/>
    </location>
</feature>
<reference evidence="22" key="1">
    <citation type="submission" date="2025-08" db="UniProtKB">
        <authorList>
            <consortium name="Ensembl"/>
        </authorList>
    </citation>
    <scope>IDENTIFICATION</scope>
</reference>
<proteinExistence type="inferred from homology"/>
<dbReference type="PROSITE" id="PS00413">
    <property type="entry name" value="NEUROMODULIN_2"/>
    <property type="match status" value="1"/>
</dbReference>
<evidence type="ECO:0000256" key="1">
    <source>
        <dbReference type="ARBA" id="ARBA00004503"/>
    </source>
</evidence>
<evidence type="ECO:0000256" key="18">
    <source>
        <dbReference type="ARBA" id="ARBA00034103"/>
    </source>
</evidence>
<keyword evidence="9 19" id="KW-0112">Calmodulin-binding</keyword>
<keyword evidence="4 19" id="KW-0217">Developmental protein</keyword>
<keyword evidence="19" id="KW-0564">Palmitate</keyword>
<comment type="subunit">
    <text evidence="19">Binds calmodulin with a greater affinity in the absence of Ca(2+) than in its presence.</text>
</comment>
<keyword evidence="6 19" id="KW-0597">Phosphoprotein</keyword>
<protein>
    <recommendedName>
        <fullName evidence="3 19">Neuromodulin</fullName>
    </recommendedName>
    <alternativeName>
        <fullName evidence="16 19">Axonal membrane protein GAP-43</fullName>
    </alternativeName>
    <alternativeName>
        <fullName evidence="17 19">Growth-associated protein 43</fullName>
    </alternativeName>
</protein>
<dbReference type="PRINTS" id="PR00215">
    <property type="entry name" value="NEUROMODULIN"/>
</dbReference>
<dbReference type="InterPro" id="IPR018947">
    <property type="entry name" value="Neuromodulin_N"/>
</dbReference>
<evidence type="ECO:0000256" key="4">
    <source>
        <dbReference type="ARBA" id="ARBA00022473"/>
    </source>
</evidence>
<keyword evidence="12" id="KW-0472">Membrane</keyword>
<dbReference type="Pfam" id="PF10580">
    <property type="entry name" value="Neuromodulin_N"/>
    <property type="match status" value="1"/>
</dbReference>
<feature type="compositionally biased region" description="Basic and acidic residues" evidence="20">
    <location>
        <begin position="122"/>
        <end position="150"/>
    </location>
</feature>
<feature type="domain" description="Neuromodulin N-terminal" evidence="21">
    <location>
        <begin position="11"/>
        <end position="33"/>
    </location>
</feature>
<dbReference type="GO" id="GO:0031527">
    <property type="term" value="C:filopodium membrane"/>
    <property type="evidence" value="ECO:0007669"/>
    <property type="project" value="UniProtKB-SubCell"/>
</dbReference>
<evidence type="ECO:0000256" key="17">
    <source>
        <dbReference type="ARBA" id="ARBA00033250"/>
    </source>
</evidence>
<dbReference type="InterPro" id="IPR033137">
    <property type="entry name" value="Neuromodulin_P_site"/>
</dbReference>
<evidence type="ECO:0000256" key="5">
    <source>
        <dbReference type="ARBA" id="ARBA00022475"/>
    </source>
</evidence>
<comment type="PTM">
    <text evidence="19">Palmitoylated. Palmitoylation is essential for plasma membrane association.</text>
</comment>
<keyword evidence="7 19" id="KW-0341">Growth regulation</keyword>
<dbReference type="AlphaFoldDB" id="A0A3B3ZMN1"/>
<accession>A0A3B3ZMN1</accession>
<keyword evidence="8 19" id="KW-0221">Differentiation</keyword>
<name>A0A3B3ZMN1_9GOBI</name>
<dbReference type="Pfam" id="PF00612">
    <property type="entry name" value="IQ"/>
    <property type="match status" value="1"/>
</dbReference>
<dbReference type="InterPro" id="IPR000048">
    <property type="entry name" value="IQ_motif_EF-hand-BS"/>
</dbReference>
<evidence type="ECO:0000259" key="21">
    <source>
        <dbReference type="Pfam" id="PF10580"/>
    </source>
</evidence>
<evidence type="ECO:0000256" key="10">
    <source>
        <dbReference type="ARBA" id="ARBA00022902"/>
    </source>
</evidence>
<evidence type="ECO:0000256" key="20">
    <source>
        <dbReference type="SAM" id="MobiDB-lite"/>
    </source>
</evidence>
<keyword evidence="5 19" id="KW-1003">Cell membrane</keyword>
<dbReference type="Proteomes" id="UP000261520">
    <property type="component" value="Unplaced"/>
</dbReference>
<evidence type="ECO:0000256" key="16">
    <source>
        <dbReference type="ARBA" id="ARBA00030597"/>
    </source>
</evidence>
<feature type="compositionally biased region" description="Basic and acidic residues" evidence="20">
    <location>
        <begin position="16"/>
        <end position="36"/>
    </location>
</feature>
<dbReference type="InterPro" id="IPR001422">
    <property type="entry name" value="Neuromodulin"/>
</dbReference>
<evidence type="ECO:0000256" key="8">
    <source>
        <dbReference type="ARBA" id="ARBA00022782"/>
    </source>
</evidence>
<dbReference type="Ensembl" id="ENSPMGT00000005982.1">
    <property type="protein sequence ID" value="ENSPMGP00000005636.1"/>
    <property type="gene ID" value="ENSPMGG00000004738.1"/>
</dbReference>
<dbReference type="PROSITE" id="PS50096">
    <property type="entry name" value="IQ"/>
    <property type="match status" value="1"/>
</dbReference>
<evidence type="ECO:0000256" key="3">
    <source>
        <dbReference type="ARBA" id="ARBA00021591"/>
    </source>
</evidence>
<keyword evidence="14 19" id="KW-0449">Lipoprotein</keyword>
<evidence type="ECO:0000256" key="13">
    <source>
        <dbReference type="ARBA" id="ARBA00023273"/>
    </source>
</evidence>
<evidence type="ECO:0000256" key="19">
    <source>
        <dbReference type="RuleBase" id="RU368113"/>
    </source>
</evidence>
<evidence type="ECO:0000256" key="7">
    <source>
        <dbReference type="ARBA" id="ARBA00022604"/>
    </source>
</evidence>
<sequence length="199" mass="21661">FVCNTFLSRGLQVEKNEDADQKIEQDGTAKPEDNKAHKAATKIQASFRGHITRKKMKDGEDDKEEEAPVNGENVESKKEEESQAKSPEPEKPANSPAPPAESAASPVAPPAAAATSPTAEAPKAEPKAEEKAEEKPKEVEAAKIREDRNTTQRPHPSVNLTLHPSLTRKQDPEILKLLPPAEGATFFQSRTLASDLEEL</sequence>
<dbReference type="GO" id="GO:0030154">
    <property type="term" value="P:cell differentiation"/>
    <property type="evidence" value="ECO:0007669"/>
    <property type="project" value="UniProtKB-KW"/>
</dbReference>
<evidence type="ECO:0000256" key="6">
    <source>
        <dbReference type="ARBA" id="ARBA00022553"/>
    </source>
</evidence>
<evidence type="ECO:0000256" key="12">
    <source>
        <dbReference type="ARBA" id="ARBA00023136"/>
    </source>
</evidence>
<comment type="subcellular location">
    <subcellularLocation>
        <location evidence="19">Cell membrane</location>
        <topology evidence="19">Peripheral membrane protein</topology>
        <orientation evidence="19">Cytoplasmic side</orientation>
    </subcellularLocation>
    <subcellularLocation>
        <location evidence="1 19">Cell projection</location>
        <location evidence="1 19">Growth cone membrane</location>
        <topology evidence="1 19">Peripheral membrane protein</topology>
        <orientation evidence="1 19">Cytoplasmic side</orientation>
    </subcellularLocation>
    <subcellularLocation>
        <location evidence="18 19">Synapse</location>
    </subcellularLocation>
    <subcellularLocation>
        <location evidence="19">Cell projection</location>
        <location evidence="19">Filopodium membrane</location>
        <topology evidence="19">Peripheral membrane protein</topology>
    </subcellularLocation>
</comment>
<evidence type="ECO:0000313" key="22">
    <source>
        <dbReference type="Ensembl" id="ENSPMGP00000005636.1"/>
    </source>
</evidence>
<comment type="similarity">
    <text evidence="2 19">Belongs to the neuromodulin family.</text>
</comment>
<evidence type="ECO:0000256" key="14">
    <source>
        <dbReference type="ARBA" id="ARBA00023288"/>
    </source>
</evidence>
<reference evidence="22" key="2">
    <citation type="submission" date="2025-09" db="UniProtKB">
        <authorList>
            <consortium name="Ensembl"/>
        </authorList>
    </citation>
    <scope>IDENTIFICATION</scope>
</reference>
<feature type="compositionally biased region" description="Low complexity" evidence="20">
    <location>
        <begin position="100"/>
        <end position="121"/>
    </location>
</feature>
<evidence type="ECO:0000256" key="2">
    <source>
        <dbReference type="ARBA" id="ARBA00005890"/>
    </source>
</evidence>
<dbReference type="GO" id="GO:0005516">
    <property type="term" value="F:calmodulin binding"/>
    <property type="evidence" value="ECO:0007669"/>
    <property type="project" value="UniProtKB-UniRule"/>
</dbReference>
<keyword evidence="23" id="KW-1185">Reference proteome</keyword>
<dbReference type="GO" id="GO:0045202">
    <property type="term" value="C:synapse"/>
    <property type="evidence" value="ECO:0007669"/>
    <property type="project" value="UniProtKB-SubCell"/>
</dbReference>
<feature type="region of interest" description="Disordered" evidence="20">
    <location>
        <begin position="16"/>
        <end position="167"/>
    </location>
</feature>
<feature type="compositionally biased region" description="Basic and acidic residues" evidence="20">
    <location>
        <begin position="74"/>
        <end position="91"/>
    </location>
</feature>
<dbReference type="GO" id="GO:0040008">
    <property type="term" value="P:regulation of growth"/>
    <property type="evidence" value="ECO:0007669"/>
    <property type="project" value="UniProtKB-UniRule"/>
</dbReference>
<dbReference type="CDD" id="cd23767">
    <property type="entry name" value="IQCD"/>
    <property type="match status" value="1"/>
</dbReference>
<keyword evidence="11 19" id="KW-0770">Synapse</keyword>
<evidence type="ECO:0000256" key="9">
    <source>
        <dbReference type="ARBA" id="ARBA00022860"/>
    </source>
</evidence>
<comment type="function">
    <text evidence="15 19">This protein is associated with nerve growth. It is a major component of the motile 'growth cones' that form the tips of elongating axons. Plays a role in axonal and dendritic filopodia induction.</text>
</comment>
<dbReference type="SMART" id="SM00015">
    <property type="entry name" value="IQ"/>
    <property type="match status" value="1"/>
</dbReference>
<keyword evidence="13 19" id="KW-0966">Cell projection</keyword>
<organism evidence="22 23">
    <name type="scientific">Periophthalmus magnuspinnatus</name>
    <dbReference type="NCBI Taxonomy" id="409849"/>
    <lineage>
        <taxon>Eukaryota</taxon>
        <taxon>Metazoa</taxon>
        <taxon>Chordata</taxon>
        <taxon>Craniata</taxon>
        <taxon>Vertebrata</taxon>
        <taxon>Euteleostomi</taxon>
        <taxon>Actinopterygii</taxon>
        <taxon>Neopterygii</taxon>
        <taxon>Teleostei</taxon>
        <taxon>Neoteleostei</taxon>
        <taxon>Acanthomorphata</taxon>
        <taxon>Gobiaria</taxon>
        <taxon>Gobiiformes</taxon>
        <taxon>Gobioidei</taxon>
        <taxon>Gobiidae</taxon>
        <taxon>Oxudercinae</taxon>
        <taxon>Periophthalmus</taxon>
    </lineage>
</organism>
<keyword evidence="10 19" id="KW-0524">Neurogenesis</keyword>